<evidence type="ECO:0000256" key="3">
    <source>
        <dbReference type="ARBA" id="ARBA00022448"/>
    </source>
</evidence>
<dbReference type="Pfam" id="PF00496">
    <property type="entry name" value="SBP_bac_5"/>
    <property type="match status" value="1"/>
</dbReference>
<dbReference type="FunFam" id="3.90.76.10:FF:000001">
    <property type="entry name" value="Oligopeptide ABC transporter substrate-binding protein"/>
    <property type="match status" value="1"/>
</dbReference>
<dbReference type="PIRSF" id="PIRSF002741">
    <property type="entry name" value="MppA"/>
    <property type="match status" value="1"/>
</dbReference>
<dbReference type="InterPro" id="IPR030678">
    <property type="entry name" value="Peptide/Ni-bd"/>
</dbReference>
<dbReference type="STRING" id="429728.SAMN05216456_0074"/>
<evidence type="ECO:0000313" key="7">
    <source>
        <dbReference type="EMBL" id="SFV26663.1"/>
    </source>
</evidence>
<dbReference type="Gene3D" id="3.90.76.10">
    <property type="entry name" value="Dipeptide-binding Protein, Domain 1"/>
    <property type="match status" value="1"/>
</dbReference>
<keyword evidence="3" id="KW-0813">Transport</keyword>
<dbReference type="GO" id="GO:0015833">
    <property type="term" value="P:peptide transport"/>
    <property type="evidence" value="ECO:0007669"/>
    <property type="project" value="TreeGrafter"/>
</dbReference>
<dbReference type="Proteomes" id="UP000199074">
    <property type="component" value="Unassembled WGS sequence"/>
</dbReference>
<dbReference type="EMBL" id="FPCK01000001">
    <property type="protein sequence ID" value="SFV26663.1"/>
    <property type="molecule type" value="Genomic_DNA"/>
</dbReference>
<proteinExistence type="inferred from homology"/>
<name>A0A1I7MW78_9HYPH</name>
<comment type="subcellular location">
    <subcellularLocation>
        <location evidence="1">Periplasm</location>
    </subcellularLocation>
</comment>
<evidence type="ECO:0000256" key="1">
    <source>
        <dbReference type="ARBA" id="ARBA00004418"/>
    </source>
</evidence>
<evidence type="ECO:0000313" key="8">
    <source>
        <dbReference type="Proteomes" id="UP000199074"/>
    </source>
</evidence>
<dbReference type="AlphaFoldDB" id="A0A1I7MW78"/>
<dbReference type="OrthoDB" id="9803988at2"/>
<accession>A0A1I7MW78</accession>
<dbReference type="PANTHER" id="PTHR30290:SF10">
    <property type="entry name" value="PERIPLASMIC OLIGOPEPTIDE-BINDING PROTEIN-RELATED"/>
    <property type="match status" value="1"/>
</dbReference>
<evidence type="ECO:0000256" key="4">
    <source>
        <dbReference type="ARBA" id="ARBA00022729"/>
    </source>
</evidence>
<gene>
    <name evidence="7" type="ORF">SAMN05216456_0074</name>
</gene>
<comment type="similarity">
    <text evidence="2">Belongs to the bacterial solute-binding protein 5 family.</text>
</comment>
<keyword evidence="4 5" id="KW-0732">Signal</keyword>
<dbReference type="InterPro" id="IPR039424">
    <property type="entry name" value="SBP_5"/>
</dbReference>
<feature type="signal peptide" evidence="5">
    <location>
        <begin position="1"/>
        <end position="26"/>
    </location>
</feature>
<organism evidence="7 8">
    <name type="scientific">Devosia crocina</name>
    <dbReference type="NCBI Taxonomy" id="429728"/>
    <lineage>
        <taxon>Bacteria</taxon>
        <taxon>Pseudomonadati</taxon>
        <taxon>Pseudomonadota</taxon>
        <taxon>Alphaproteobacteria</taxon>
        <taxon>Hyphomicrobiales</taxon>
        <taxon>Devosiaceae</taxon>
        <taxon>Devosia</taxon>
    </lineage>
</organism>
<dbReference type="SUPFAM" id="SSF53850">
    <property type="entry name" value="Periplasmic binding protein-like II"/>
    <property type="match status" value="1"/>
</dbReference>
<keyword evidence="8" id="KW-1185">Reference proteome</keyword>
<protein>
    <submittedName>
        <fullName evidence="7">Oligopeptide transport system substrate-binding protein</fullName>
    </submittedName>
</protein>
<evidence type="ECO:0000256" key="2">
    <source>
        <dbReference type="ARBA" id="ARBA00005695"/>
    </source>
</evidence>
<dbReference type="RefSeq" id="WP_092419377.1">
    <property type="nucleotide sequence ID" value="NZ_FPCK01000001.1"/>
</dbReference>
<dbReference type="GO" id="GO:0043190">
    <property type="term" value="C:ATP-binding cassette (ABC) transporter complex"/>
    <property type="evidence" value="ECO:0007669"/>
    <property type="project" value="InterPro"/>
</dbReference>
<dbReference type="InterPro" id="IPR000914">
    <property type="entry name" value="SBP_5_dom"/>
</dbReference>
<feature type="domain" description="Solute-binding protein family 5" evidence="6">
    <location>
        <begin position="70"/>
        <end position="449"/>
    </location>
</feature>
<sequence length="540" mass="60125">MTFTTAFKAVTTAGAMALMMSTAASAVTLQLHNGGDPGTLDPHKASGDWENRVIGDYIEGLLTENAKAEAIPGQAESWEISEDGTVYTFTLRDGIQWSDGTPVTAGDFVFAFQRLFNPATAADYAYLQFPILNSAAINAGEITDLDELGVKAIDDKTLEITLEAPTPFFLDALTHYTAYPVPQHLVEEFGDNWTRVENIVGNGPYLIKEWLPGSYVRSEKNADYYDAANVQIDEVFYHVLEDQAAALNRYRAGEFDILTDFPADQYQWLQDNLPGEAHVVPFLGVYYYVMNQEEGNVLSDVRIREALSTTIVRDVIGPDILGTGELPAYGWVPPGTNNYVDEADAYMPEWAETPYEERVERAVELMTEAGYGPSNPLTLQLRYNTNDNHQRIAVAIAAMWEPLGVRVELFNAETAVHYDALRAGDFQVGRAGWLLDYSDPSNTLDLLKTGISQDGTMNWGNNYGRYSNEEFDALMVQASTELDLDARAELLAQAEKIAMDEFAAIPIYWYVSKDVVSPRISGFEENAKNIFRTRWLSKSE</sequence>
<evidence type="ECO:0000259" key="6">
    <source>
        <dbReference type="Pfam" id="PF00496"/>
    </source>
</evidence>
<dbReference type="PANTHER" id="PTHR30290">
    <property type="entry name" value="PERIPLASMIC BINDING COMPONENT OF ABC TRANSPORTER"/>
    <property type="match status" value="1"/>
</dbReference>
<reference evidence="7 8" key="1">
    <citation type="submission" date="2016-10" db="EMBL/GenBank/DDBJ databases">
        <authorList>
            <person name="de Groot N.N."/>
        </authorList>
    </citation>
    <scope>NUCLEOTIDE SEQUENCE [LARGE SCALE GENOMIC DNA]</scope>
    <source>
        <strain evidence="7 8">IPL20</strain>
    </source>
</reference>
<dbReference type="GO" id="GO:0030288">
    <property type="term" value="C:outer membrane-bounded periplasmic space"/>
    <property type="evidence" value="ECO:0007669"/>
    <property type="project" value="TreeGrafter"/>
</dbReference>
<dbReference type="Gene3D" id="3.40.190.10">
    <property type="entry name" value="Periplasmic binding protein-like II"/>
    <property type="match status" value="1"/>
</dbReference>
<dbReference type="CDD" id="cd08504">
    <property type="entry name" value="PBP2_OppA"/>
    <property type="match status" value="1"/>
</dbReference>
<evidence type="ECO:0000256" key="5">
    <source>
        <dbReference type="SAM" id="SignalP"/>
    </source>
</evidence>
<feature type="chain" id="PRO_5011642576" evidence="5">
    <location>
        <begin position="27"/>
        <end position="540"/>
    </location>
</feature>
<dbReference type="GO" id="GO:1904680">
    <property type="term" value="F:peptide transmembrane transporter activity"/>
    <property type="evidence" value="ECO:0007669"/>
    <property type="project" value="TreeGrafter"/>
</dbReference>
<dbReference type="Gene3D" id="3.10.105.10">
    <property type="entry name" value="Dipeptide-binding Protein, Domain 3"/>
    <property type="match status" value="1"/>
</dbReference>